<dbReference type="EMBL" id="CQPC01000078">
    <property type="protein sequence ID" value="CNV04161.1"/>
    <property type="molecule type" value="Genomic_DNA"/>
</dbReference>
<evidence type="ECO:0000313" key="4">
    <source>
        <dbReference type="Proteomes" id="UP000039541"/>
    </source>
</evidence>
<dbReference type="AlphaFoldDB" id="A0A655BM89"/>
<sequence>MLEFTEFTGFIVLVGGLICQKTFRFFAAVATGKGDLFLLSKFQCQLTVDPGLHIKESIIEHFLGGLRITVDFPHKGFNQPQF</sequence>
<accession>A0A655BM89</accession>
<dbReference type="EMBL" id="CQPA01000002">
    <property type="protein sequence ID" value="CNT62395.1"/>
    <property type="molecule type" value="Genomic_DNA"/>
</dbReference>
<dbReference type="Proteomes" id="UP000042394">
    <property type="component" value="Unassembled WGS sequence"/>
</dbReference>
<evidence type="ECO:0000313" key="1">
    <source>
        <dbReference type="EMBL" id="CNT58685.1"/>
    </source>
</evidence>
<dbReference type="Proteomes" id="UP000041314">
    <property type="component" value="Unassembled WGS sequence"/>
</dbReference>
<organism evidence="1 6">
    <name type="scientific">Salmonella enterica subsp. enterica serovar Bovismorbificans</name>
    <dbReference type="NCBI Taxonomy" id="58097"/>
    <lineage>
        <taxon>Bacteria</taxon>
        <taxon>Pseudomonadati</taxon>
        <taxon>Pseudomonadota</taxon>
        <taxon>Gammaproteobacteria</taxon>
        <taxon>Enterobacterales</taxon>
        <taxon>Enterobacteriaceae</taxon>
        <taxon>Salmonella</taxon>
    </lineage>
</organism>
<evidence type="ECO:0000313" key="5">
    <source>
        <dbReference type="Proteomes" id="UP000041314"/>
    </source>
</evidence>
<evidence type="ECO:0000313" key="3">
    <source>
        <dbReference type="EMBL" id="CNV04161.1"/>
    </source>
</evidence>
<protein>
    <submittedName>
        <fullName evidence="1">Uncharacterized protein</fullName>
    </submittedName>
</protein>
<dbReference type="EMBL" id="CQPD01000001">
    <property type="protein sequence ID" value="CNT58685.1"/>
    <property type="molecule type" value="Genomic_DNA"/>
</dbReference>
<evidence type="ECO:0000313" key="6">
    <source>
        <dbReference type="Proteomes" id="UP000042394"/>
    </source>
</evidence>
<proteinExistence type="predicted"/>
<gene>
    <name evidence="2" type="ORF">ERS008198_00417</name>
    <name evidence="3" type="ORF">ERS008202_04148</name>
    <name evidence="1" type="ORF">ERS008207_00195</name>
</gene>
<name>A0A655BM89_SALET</name>
<reference evidence="4 5" key="1">
    <citation type="submission" date="2015-03" db="EMBL/GenBank/DDBJ databases">
        <authorList>
            <consortium name="Pathogen Informatics"/>
        </authorList>
    </citation>
    <scope>NUCLEOTIDE SEQUENCE [LARGE SCALE GENOMIC DNA]</scope>
    <source>
        <strain evidence="3 4">3476</strain>
        <strain evidence="2 5">A1104</strain>
        <strain evidence="1 6">D4891</strain>
    </source>
</reference>
<evidence type="ECO:0000313" key="2">
    <source>
        <dbReference type="EMBL" id="CNT62395.1"/>
    </source>
</evidence>
<dbReference type="Proteomes" id="UP000039541">
    <property type="component" value="Unassembled WGS sequence"/>
</dbReference>